<accession>A0A8R1I9G5</accession>
<dbReference type="Gene3D" id="3.40.50.2000">
    <property type="entry name" value="Glycogen Phosphorylase B"/>
    <property type="match status" value="1"/>
</dbReference>
<dbReference type="Proteomes" id="UP000005237">
    <property type="component" value="Unassembled WGS sequence"/>
</dbReference>
<keyword evidence="2" id="KW-1185">Reference proteome</keyword>
<organism evidence="1 2">
    <name type="scientific">Caenorhabditis japonica</name>
    <dbReference type="NCBI Taxonomy" id="281687"/>
    <lineage>
        <taxon>Eukaryota</taxon>
        <taxon>Metazoa</taxon>
        <taxon>Ecdysozoa</taxon>
        <taxon>Nematoda</taxon>
        <taxon>Chromadorea</taxon>
        <taxon>Rhabditida</taxon>
        <taxon>Rhabditina</taxon>
        <taxon>Rhabditomorpha</taxon>
        <taxon>Rhabditoidea</taxon>
        <taxon>Rhabditidae</taxon>
        <taxon>Peloderinae</taxon>
        <taxon>Caenorhabditis</taxon>
    </lineage>
</organism>
<sequence length="77" mass="8633">MVPIFGDQGRNAHMLARHGGALVLHKFDLENAAILSDHVHRILLTQVSKKRSGVFTSSECQPIQSKRTCDKAHRICR</sequence>
<dbReference type="SUPFAM" id="SSF53756">
    <property type="entry name" value="UDP-Glycosyltransferase/glycogen phosphorylase"/>
    <property type="match status" value="1"/>
</dbReference>
<dbReference type="EnsemblMetazoa" id="CJA31302.1">
    <property type="protein sequence ID" value="CJA31302.1"/>
    <property type="gene ID" value="WBGene00207149"/>
</dbReference>
<evidence type="ECO:0008006" key="3">
    <source>
        <dbReference type="Google" id="ProtNLM"/>
    </source>
</evidence>
<name>A0A8R1I9G5_CAEJA</name>
<evidence type="ECO:0000313" key="2">
    <source>
        <dbReference type="Proteomes" id="UP000005237"/>
    </source>
</evidence>
<reference evidence="2" key="1">
    <citation type="submission" date="2010-08" db="EMBL/GenBank/DDBJ databases">
        <authorList>
            <consortium name="Caenorhabditis japonica Sequencing Consortium"/>
            <person name="Wilson R.K."/>
        </authorList>
    </citation>
    <scope>NUCLEOTIDE SEQUENCE [LARGE SCALE GENOMIC DNA]</scope>
    <source>
        <strain evidence="2">DF5081</strain>
    </source>
</reference>
<protein>
    <recommendedName>
        <fullName evidence="3">Glucuronosyltransferase</fullName>
    </recommendedName>
</protein>
<reference evidence="1" key="2">
    <citation type="submission" date="2022-06" db="UniProtKB">
        <authorList>
            <consortium name="EnsemblMetazoa"/>
        </authorList>
    </citation>
    <scope>IDENTIFICATION</scope>
    <source>
        <strain evidence="1">DF5081</strain>
    </source>
</reference>
<proteinExistence type="predicted"/>
<evidence type="ECO:0000313" key="1">
    <source>
        <dbReference type="EnsemblMetazoa" id="CJA31302.1"/>
    </source>
</evidence>
<dbReference type="AlphaFoldDB" id="A0A8R1I9G5"/>